<organism evidence="1">
    <name type="scientific">uncultured Anaerotruncus sp</name>
    <dbReference type="NCBI Taxonomy" id="905011"/>
    <lineage>
        <taxon>Bacteria</taxon>
        <taxon>Bacillati</taxon>
        <taxon>Bacillota</taxon>
        <taxon>Clostridia</taxon>
        <taxon>Eubacteriales</taxon>
        <taxon>Oscillospiraceae</taxon>
        <taxon>Anaerotruncus</taxon>
        <taxon>environmental samples</taxon>
    </lineage>
</organism>
<dbReference type="AlphaFoldDB" id="A0A1C6I8D6"/>
<protein>
    <submittedName>
        <fullName evidence="1">Uncharacterized protein</fullName>
    </submittedName>
</protein>
<dbReference type="EMBL" id="FMHG01000001">
    <property type="protein sequence ID" value="SCJ66184.1"/>
    <property type="molecule type" value="Genomic_DNA"/>
</dbReference>
<proteinExistence type="predicted"/>
<name>A0A1C6I8D6_9FIRM</name>
<sequence>MSDKIDWIKIKTDYINGGGSYRALAEKYGVSKTYLTKRGQKEHWVHLKNKQLTKMSEKVAQKTAEKIAEKEANRAVKLLAMADKLGAQIDRAIGELDRQIVKRKTRTRKVEYKDSGAPGKPTKETIVDKEDIEVAEGVIDRLGLQQISNALKNISDTIQALDGTGDSEGVQIIDDL</sequence>
<accession>A0A1C6I8D6</accession>
<gene>
    <name evidence="1" type="ORF">SAMEA3545359_01309</name>
</gene>
<evidence type="ECO:0000313" key="1">
    <source>
        <dbReference type="EMBL" id="SCJ66184.1"/>
    </source>
</evidence>
<reference evidence="1" key="1">
    <citation type="submission" date="2015-09" db="EMBL/GenBank/DDBJ databases">
        <authorList>
            <consortium name="Pathogen Informatics"/>
        </authorList>
    </citation>
    <scope>NUCLEOTIDE SEQUENCE</scope>
    <source>
        <strain evidence="1">2789STDY5834896</strain>
    </source>
</reference>